<gene>
    <name evidence="1" type="ORF">FA15DRAFT_740971</name>
</gene>
<proteinExistence type="predicted"/>
<protein>
    <submittedName>
        <fullName evidence="1">Uncharacterized protein</fullName>
    </submittedName>
</protein>
<evidence type="ECO:0000313" key="2">
    <source>
        <dbReference type="Proteomes" id="UP000307440"/>
    </source>
</evidence>
<reference evidence="1 2" key="1">
    <citation type="journal article" date="2019" name="Nat. Ecol. Evol.">
        <title>Megaphylogeny resolves global patterns of mushroom evolution.</title>
        <authorList>
            <person name="Varga T."/>
            <person name="Krizsan K."/>
            <person name="Foldi C."/>
            <person name="Dima B."/>
            <person name="Sanchez-Garcia M."/>
            <person name="Sanchez-Ramirez S."/>
            <person name="Szollosi G.J."/>
            <person name="Szarkandi J.G."/>
            <person name="Papp V."/>
            <person name="Albert L."/>
            <person name="Andreopoulos W."/>
            <person name="Angelini C."/>
            <person name="Antonin V."/>
            <person name="Barry K.W."/>
            <person name="Bougher N.L."/>
            <person name="Buchanan P."/>
            <person name="Buyck B."/>
            <person name="Bense V."/>
            <person name="Catcheside P."/>
            <person name="Chovatia M."/>
            <person name="Cooper J."/>
            <person name="Damon W."/>
            <person name="Desjardin D."/>
            <person name="Finy P."/>
            <person name="Geml J."/>
            <person name="Haridas S."/>
            <person name="Hughes K."/>
            <person name="Justo A."/>
            <person name="Karasinski D."/>
            <person name="Kautmanova I."/>
            <person name="Kiss B."/>
            <person name="Kocsube S."/>
            <person name="Kotiranta H."/>
            <person name="LaButti K.M."/>
            <person name="Lechner B.E."/>
            <person name="Liimatainen K."/>
            <person name="Lipzen A."/>
            <person name="Lukacs Z."/>
            <person name="Mihaltcheva S."/>
            <person name="Morgado L.N."/>
            <person name="Niskanen T."/>
            <person name="Noordeloos M.E."/>
            <person name="Ohm R.A."/>
            <person name="Ortiz-Santana B."/>
            <person name="Ovrebo C."/>
            <person name="Racz N."/>
            <person name="Riley R."/>
            <person name="Savchenko A."/>
            <person name="Shiryaev A."/>
            <person name="Soop K."/>
            <person name="Spirin V."/>
            <person name="Szebenyi C."/>
            <person name="Tomsovsky M."/>
            <person name="Tulloss R.E."/>
            <person name="Uehling J."/>
            <person name="Grigoriev I.V."/>
            <person name="Vagvolgyi C."/>
            <person name="Papp T."/>
            <person name="Martin F.M."/>
            <person name="Miettinen O."/>
            <person name="Hibbett D.S."/>
            <person name="Nagy L.G."/>
        </authorList>
    </citation>
    <scope>NUCLEOTIDE SEQUENCE [LARGE SCALE GENOMIC DNA]</scope>
    <source>
        <strain evidence="1 2">CBS 121175</strain>
    </source>
</reference>
<dbReference type="Proteomes" id="UP000307440">
    <property type="component" value="Unassembled WGS sequence"/>
</dbReference>
<accession>A0A5C3KVZ8</accession>
<sequence>MPNSRKSQVPSVVALRRRVRRPAQGTPMAILDFPLTPDWLSNIVDQKTLHSGELALRGFNLKKRLPQRSIGQGKSYYGSCPPSHSSHSAVATEWETLAFRRDADLSTSVGQAATALDLDGSGRDVTGPVQRGFGMSTEQETGHPAQIGHREIRPLRKARQQGSGYVADILRSLFLIDVYAQEPSRIAYVPIGENMLIDEQDALILNDIADSLQVHWT</sequence>
<name>A0A5C3KVZ8_COPMA</name>
<dbReference type="AlphaFoldDB" id="A0A5C3KVZ8"/>
<keyword evidence="2" id="KW-1185">Reference proteome</keyword>
<organism evidence="1 2">
    <name type="scientific">Coprinopsis marcescibilis</name>
    <name type="common">Agaric fungus</name>
    <name type="synonym">Psathyrella marcescibilis</name>
    <dbReference type="NCBI Taxonomy" id="230819"/>
    <lineage>
        <taxon>Eukaryota</taxon>
        <taxon>Fungi</taxon>
        <taxon>Dikarya</taxon>
        <taxon>Basidiomycota</taxon>
        <taxon>Agaricomycotina</taxon>
        <taxon>Agaricomycetes</taxon>
        <taxon>Agaricomycetidae</taxon>
        <taxon>Agaricales</taxon>
        <taxon>Agaricineae</taxon>
        <taxon>Psathyrellaceae</taxon>
        <taxon>Coprinopsis</taxon>
    </lineage>
</organism>
<dbReference type="EMBL" id="ML210198">
    <property type="protein sequence ID" value="TFK24594.1"/>
    <property type="molecule type" value="Genomic_DNA"/>
</dbReference>
<evidence type="ECO:0000313" key="1">
    <source>
        <dbReference type="EMBL" id="TFK24594.1"/>
    </source>
</evidence>